<feature type="region of interest" description="Disordered" evidence="1">
    <location>
        <begin position="231"/>
        <end position="283"/>
    </location>
</feature>
<dbReference type="Proteomes" id="UP000631034">
    <property type="component" value="Unassembled WGS sequence"/>
</dbReference>
<protein>
    <recommendedName>
        <fullName evidence="5">DUF4136 domain-containing protein</fullName>
    </recommendedName>
</protein>
<dbReference type="PROSITE" id="PS51257">
    <property type="entry name" value="PROKAR_LIPOPROTEIN"/>
    <property type="match status" value="1"/>
</dbReference>
<evidence type="ECO:0000256" key="1">
    <source>
        <dbReference type="SAM" id="MobiDB-lite"/>
    </source>
</evidence>
<proteinExistence type="predicted"/>
<sequence>MTRLLARLPAAALGAALMMAGCSTALGPQGPWGVSVDVATYHRSGTPPALAGQKTAVIAQGEQAASLEFNRVRERLDEELTRAGAVVVGKPAAAAIGVTLSASVSAPMVHVHTDEYRRTVLYNEMLYPTLWPGTNYSFGFSPLGYRHQGWREPSAYGAYPYRYQRHTYTETLHDITVRLRVYDMKRLGRRSPANELPDAEVVASLRSASPSLEEALPVLIRAALSAYPGVDGQHRSIEVPPLPAPDRTLEPRPASEQFAPPTQGQPGQPARSAAGPGAPRPTR</sequence>
<feature type="signal peptide" evidence="2">
    <location>
        <begin position="1"/>
        <end position="25"/>
    </location>
</feature>
<accession>A0A8J6YRA6</accession>
<name>A0A8J6YRA6_9PROT</name>
<evidence type="ECO:0008006" key="5">
    <source>
        <dbReference type="Google" id="ProtNLM"/>
    </source>
</evidence>
<reference evidence="3" key="1">
    <citation type="submission" date="2020-10" db="EMBL/GenBank/DDBJ databases">
        <title>Genome sequence of the unusual species of purple photosynthetic bacteria, Phaeovibrio sulfidiphilus DSM 23193, type strain.</title>
        <authorList>
            <person name="Kyndt J.A."/>
            <person name="Meyer T.E."/>
        </authorList>
    </citation>
    <scope>NUCLEOTIDE SEQUENCE</scope>
    <source>
        <strain evidence="3">DSM 23193</strain>
    </source>
</reference>
<keyword evidence="2" id="KW-0732">Signal</keyword>
<dbReference type="EMBL" id="JACZHT010000010">
    <property type="protein sequence ID" value="MBE1237987.1"/>
    <property type="molecule type" value="Genomic_DNA"/>
</dbReference>
<dbReference type="RefSeq" id="WP_192534998.1">
    <property type="nucleotide sequence ID" value="NZ_JACZHT010000010.1"/>
</dbReference>
<feature type="chain" id="PRO_5035190496" description="DUF4136 domain-containing protein" evidence="2">
    <location>
        <begin position="26"/>
        <end position="283"/>
    </location>
</feature>
<keyword evidence="4" id="KW-1185">Reference proteome</keyword>
<feature type="compositionally biased region" description="Low complexity" evidence="1">
    <location>
        <begin position="257"/>
        <end position="283"/>
    </location>
</feature>
<comment type="caution">
    <text evidence="3">The sequence shown here is derived from an EMBL/GenBank/DDBJ whole genome shotgun (WGS) entry which is preliminary data.</text>
</comment>
<gene>
    <name evidence="3" type="ORF">IHV25_10080</name>
</gene>
<organism evidence="3 4">
    <name type="scientific">Phaeovibrio sulfidiphilus</name>
    <dbReference type="NCBI Taxonomy" id="1220600"/>
    <lineage>
        <taxon>Bacteria</taxon>
        <taxon>Pseudomonadati</taxon>
        <taxon>Pseudomonadota</taxon>
        <taxon>Alphaproteobacteria</taxon>
        <taxon>Rhodospirillales</taxon>
        <taxon>Rhodospirillaceae</taxon>
        <taxon>Phaeovibrio</taxon>
    </lineage>
</organism>
<evidence type="ECO:0000256" key="2">
    <source>
        <dbReference type="SAM" id="SignalP"/>
    </source>
</evidence>
<evidence type="ECO:0000313" key="3">
    <source>
        <dbReference type="EMBL" id="MBE1237987.1"/>
    </source>
</evidence>
<evidence type="ECO:0000313" key="4">
    <source>
        <dbReference type="Proteomes" id="UP000631034"/>
    </source>
</evidence>
<dbReference type="AlphaFoldDB" id="A0A8J6YRA6"/>